<keyword evidence="3" id="KW-0328">Glycosyltransferase</keyword>
<proteinExistence type="predicted"/>
<dbReference type="PANTHER" id="PTHR43646:SF2">
    <property type="entry name" value="GLYCOSYLTRANSFERASE 2-LIKE DOMAIN-CONTAINING PROTEIN"/>
    <property type="match status" value="1"/>
</dbReference>
<keyword evidence="4 7" id="KW-0808">Transferase</keyword>
<dbReference type="PANTHER" id="PTHR43646">
    <property type="entry name" value="GLYCOSYLTRANSFERASE"/>
    <property type="match status" value="1"/>
</dbReference>
<dbReference type="OrthoDB" id="9797391at2"/>
<keyword evidence="8" id="KW-1185">Reference proteome</keyword>
<dbReference type="InterPro" id="IPR029044">
    <property type="entry name" value="Nucleotide-diphossugar_trans"/>
</dbReference>
<keyword evidence="2" id="KW-1003">Cell membrane</keyword>
<dbReference type="SUPFAM" id="SSF53448">
    <property type="entry name" value="Nucleotide-diphospho-sugar transferases"/>
    <property type="match status" value="1"/>
</dbReference>
<evidence type="ECO:0000256" key="4">
    <source>
        <dbReference type="ARBA" id="ARBA00022679"/>
    </source>
</evidence>
<evidence type="ECO:0000256" key="5">
    <source>
        <dbReference type="ARBA" id="ARBA00023136"/>
    </source>
</evidence>
<dbReference type="KEGG" id="tpro:Ga0080559_TMP1986"/>
<evidence type="ECO:0000259" key="6">
    <source>
        <dbReference type="Pfam" id="PF00535"/>
    </source>
</evidence>
<evidence type="ECO:0000313" key="7">
    <source>
        <dbReference type="EMBL" id="APX22782.1"/>
    </source>
</evidence>
<comment type="subcellular location">
    <subcellularLocation>
        <location evidence="1">Cell membrane</location>
    </subcellularLocation>
</comment>
<evidence type="ECO:0000256" key="2">
    <source>
        <dbReference type="ARBA" id="ARBA00022475"/>
    </source>
</evidence>
<accession>A0A1U7D3T2</accession>
<dbReference type="STRING" id="1229727.Ga0080559_TMP1986"/>
<sequence>MPAVSVVLPASNEASLIGPCLRALCASRLPGVLRAEVIVVANGCRDDTADRARAEIPTFEARGWDVRVIEQAHGNKLAALNAGDAVARHDLRVYLDADVTVSPDLLAQLVDVLERPGPRYASGRVVITARSVLSRAYARFWQTVPFMRQGVPGCGLFAVNGEGRARWGRFPEIISDDTFVRLSFAPGERAGVAATYDWPIAEGFGNLVRVRRRQNAGVAEIEQRYPELLANDDKPTPTRGETLAMALRDPPGFAVYAAVALAVKLRPQAAEWSRGR</sequence>
<reference evidence="7 8" key="1">
    <citation type="submission" date="2016-03" db="EMBL/GenBank/DDBJ databases">
        <title>Deep-sea bacteria in the southern Pacific.</title>
        <authorList>
            <person name="Tang K."/>
        </authorList>
    </citation>
    <scope>NUCLEOTIDE SEQUENCE [LARGE SCALE GENOMIC DNA]</scope>
    <source>
        <strain evidence="7 8">JLT2016</strain>
    </source>
</reference>
<protein>
    <submittedName>
        <fullName evidence="7">Glycosyl transferase family 2</fullName>
    </submittedName>
</protein>
<dbReference type="InterPro" id="IPR001173">
    <property type="entry name" value="Glyco_trans_2-like"/>
</dbReference>
<dbReference type="EMBL" id="CP014796">
    <property type="protein sequence ID" value="APX22782.1"/>
    <property type="molecule type" value="Genomic_DNA"/>
</dbReference>
<evidence type="ECO:0000256" key="3">
    <source>
        <dbReference type="ARBA" id="ARBA00022676"/>
    </source>
</evidence>
<dbReference type="AlphaFoldDB" id="A0A1U7D3T2"/>
<dbReference type="Pfam" id="PF00535">
    <property type="entry name" value="Glycos_transf_2"/>
    <property type="match status" value="1"/>
</dbReference>
<evidence type="ECO:0000313" key="8">
    <source>
        <dbReference type="Proteomes" id="UP000186559"/>
    </source>
</evidence>
<organism evidence="7 8">
    <name type="scientific">Salipiger profundus</name>
    <dbReference type="NCBI Taxonomy" id="1229727"/>
    <lineage>
        <taxon>Bacteria</taxon>
        <taxon>Pseudomonadati</taxon>
        <taxon>Pseudomonadota</taxon>
        <taxon>Alphaproteobacteria</taxon>
        <taxon>Rhodobacterales</taxon>
        <taxon>Roseobacteraceae</taxon>
        <taxon>Salipiger</taxon>
    </lineage>
</organism>
<dbReference type="Gene3D" id="3.90.550.10">
    <property type="entry name" value="Spore Coat Polysaccharide Biosynthesis Protein SpsA, Chain A"/>
    <property type="match status" value="1"/>
</dbReference>
<dbReference type="RefSeq" id="WP_076625312.1">
    <property type="nucleotide sequence ID" value="NZ_BMEW01000004.1"/>
</dbReference>
<dbReference type="GO" id="GO:0016757">
    <property type="term" value="F:glycosyltransferase activity"/>
    <property type="evidence" value="ECO:0007669"/>
    <property type="project" value="UniProtKB-KW"/>
</dbReference>
<keyword evidence="5" id="KW-0472">Membrane</keyword>
<dbReference type="Proteomes" id="UP000186559">
    <property type="component" value="Chromosome"/>
</dbReference>
<name>A0A1U7D3T2_9RHOB</name>
<evidence type="ECO:0000256" key="1">
    <source>
        <dbReference type="ARBA" id="ARBA00004236"/>
    </source>
</evidence>
<gene>
    <name evidence="7" type="ORF">Ga0080559_TMP1986</name>
</gene>
<dbReference type="GO" id="GO:0005886">
    <property type="term" value="C:plasma membrane"/>
    <property type="evidence" value="ECO:0007669"/>
    <property type="project" value="UniProtKB-SubCell"/>
</dbReference>
<feature type="domain" description="Glycosyltransferase 2-like" evidence="6">
    <location>
        <begin position="5"/>
        <end position="140"/>
    </location>
</feature>